<dbReference type="AlphaFoldDB" id="A0A7X1FSV2"/>
<evidence type="ECO:0000256" key="2">
    <source>
        <dbReference type="SAM" id="SignalP"/>
    </source>
</evidence>
<sequence length="577" mass="59964">MRIRLLLLSGAALAVAALPASAQTIGYGSSSEAATGSDSPAEDSSAQGDEAYGLPQGKKMPGTGRNGHREKLKLQPYIEAAQVMTADLSPDHDVLTWTTLAAGVDGQIKNRSSEAAFSVRYQRTIGYGRAADSGTLSGLVRGGTVIVPNTLSLEGGALATRTTIGASGQSLPGGFKPGGSSRMWAAYAGPNLTTHAGPAAVNGYYRVGYTELGNSTSITANGAAASADLFDHSWVQSAGLHAGVGAGEVLPVGLGAGAAWYREDISNLAQRVDDFTARADITVPVDTNLALVGGVGWEKVEISSRDVLRDSSGAPVIGADLRYVTDNSAPRQIAYESTGVIWDAGVTWRPSRRTALEAHVGWRYGGTTAYGSFGWMPNRRTIVNVSVYDSMSGIGGTINRALVSLPSDFLAQRDPVTGDINGCVVTLQPGACVTGAFGSARSATFRGRGVMASYSTQIGGFGTGLAGGYDNRKFIAAPGTILASANGVIDETTWLSAWFNGRLGPRTTFGSYVFANWYHSGQVPNGDGTAFGVTGSLSHTFDQHLSANAALSLYGLEREAAENTWNASALVGMRYAF</sequence>
<feature type="region of interest" description="Disordered" evidence="1">
    <location>
        <begin position="27"/>
        <end position="68"/>
    </location>
</feature>
<dbReference type="RefSeq" id="WP_185664650.1">
    <property type="nucleotide sequence ID" value="NZ_JACLAW010000009.1"/>
</dbReference>
<organism evidence="3 4">
    <name type="scientific">Novosphingobium flavum</name>
    <dbReference type="NCBI Taxonomy" id="1778672"/>
    <lineage>
        <taxon>Bacteria</taxon>
        <taxon>Pseudomonadati</taxon>
        <taxon>Pseudomonadota</taxon>
        <taxon>Alphaproteobacteria</taxon>
        <taxon>Sphingomonadales</taxon>
        <taxon>Sphingomonadaceae</taxon>
        <taxon>Novosphingobium</taxon>
    </lineage>
</organism>
<keyword evidence="2" id="KW-0732">Signal</keyword>
<feature type="signal peptide" evidence="2">
    <location>
        <begin position="1"/>
        <end position="22"/>
    </location>
</feature>
<evidence type="ECO:0000313" key="4">
    <source>
        <dbReference type="Proteomes" id="UP000566813"/>
    </source>
</evidence>
<evidence type="ECO:0000256" key="1">
    <source>
        <dbReference type="SAM" id="MobiDB-lite"/>
    </source>
</evidence>
<proteinExistence type="predicted"/>
<accession>A0A7X1FSV2</accession>
<dbReference type="Proteomes" id="UP000566813">
    <property type="component" value="Unassembled WGS sequence"/>
</dbReference>
<comment type="caution">
    <text evidence="3">The sequence shown here is derived from an EMBL/GenBank/DDBJ whole genome shotgun (WGS) entry which is preliminary data.</text>
</comment>
<protein>
    <submittedName>
        <fullName evidence="3">Preprotein translocase subunit YajC</fullName>
    </submittedName>
</protein>
<evidence type="ECO:0000313" key="3">
    <source>
        <dbReference type="EMBL" id="MBC2666346.1"/>
    </source>
</evidence>
<name>A0A7X1FSV2_9SPHN</name>
<reference evidence="3 4" key="1">
    <citation type="submission" date="2020-08" db="EMBL/GenBank/DDBJ databases">
        <title>The genome sequence of type strain Novosphingobium flavum NBRC 111647.</title>
        <authorList>
            <person name="Liu Y."/>
        </authorList>
    </citation>
    <scope>NUCLEOTIDE SEQUENCE [LARGE SCALE GENOMIC DNA]</scope>
    <source>
        <strain evidence="3 4">NBRC 111647</strain>
    </source>
</reference>
<feature type="chain" id="PRO_5030618295" evidence="2">
    <location>
        <begin position="23"/>
        <end position="577"/>
    </location>
</feature>
<dbReference type="EMBL" id="JACLAW010000009">
    <property type="protein sequence ID" value="MBC2666346.1"/>
    <property type="molecule type" value="Genomic_DNA"/>
</dbReference>
<gene>
    <name evidence="3" type="ORF">H7F51_12525</name>
</gene>
<keyword evidence="4" id="KW-1185">Reference proteome</keyword>
<feature type="compositionally biased region" description="Polar residues" evidence="1">
    <location>
        <begin position="27"/>
        <end position="47"/>
    </location>
</feature>